<comment type="similarity">
    <text evidence="5">Belongs to the SAT4 family.</text>
</comment>
<sequence length="382" mass="41930">MAGDQQIPQGVPPAGNVPMPEFNQLQRTSIGFNVAFIVFIVVVMGIRLYARLGITKSFGADDMVMVAGTIATIGMSICIIISVTHGLGLIMADIPPLSWKPMLLSFWVSRVFYAVALMTVKIGLLLFYLRLDHRPRMRWAVYGLMAAVIGMGIAHITISIIECMPPSVFWTSAGNFQIFSQHCMPPATQQAFWDAAGVIVVITDVCLWLCPMPMIWTLQLPTRQKIAVSAVFALGVVSVAAACTRFYYVRKLANEKEIYQQFAESLIWYSLEIYMAIVCGCSSAFKVFFKKHFPSLLGSFGSMVKSRYALGSNGKNGTGRMAASSYPLQSISSRHTGRRGTVTAADSYKGVEVPTRAVSANGSEVGIVPRHETAVEWDVEKR</sequence>
<dbReference type="InterPro" id="IPR049326">
    <property type="entry name" value="Rhodopsin_dom_fungi"/>
</dbReference>
<dbReference type="PANTHER" id="PTHR33048:SF47">
    <property type="entry name" value="INTEGRAL MEMBRANE PROTEIN-RELATED"/>
    <property type="match status" value="1"/>
</dbReference>
<evidence type="ECO:0000313" key="9">
    <source>
        <dbReference type="Proteomes" id="UP000652219"/>
    </source>
</evidence>
<evidence type="ECO:0000256" key="1">
    <source>
        <dbReference type="ARBA" id="ARBA00004141"/>
    </source>
</evidence>
<comment type="caution">
    <text evidence="8">The sequence shown here is derived from an EMBL/GenBank/DDBJ whole genome shotgun (WGS) entry which is preliminary data.</text>
</comment>
<dbReference type="AlphaFoldDB" id="A0A8H6IRW5"/>
<evidence type="ECO:0000259" key="7">
    <source>
        <dbReference type="Pfam" id="PF20684"/>
    </source>
</evidence>
<dbReference type="PANTHER" id="PTHR33048">
    <property type="entry name" value="PTH11-LIKE INTEGRAL MEMBRANE PROTEIN (AFU_ORTHOLOGUE AFUA_5G11245)"/>
    <property type="match status" value="1"/>
</dbReference>
<name>A0A8H6IRW5_9PEZI</name>
<accession>A0A8H6IRW5</accession>
<feature type="domain" description="Rhodopsin" evidence="7">
    <location>
        <begin position="46"/>
        <end position="290"/>
    </location>
</feature>
<evidence type="ECO:0000256" key="5">
    <source>
        <dbReference type="ARBA" id="ARBA00038359"/>
    </source>
</evidence>
<dbReference type="GO" id="GO:0016020">
    <property type="term" value="C:membrane"/>
    <property type="evidence" value="ECO:0007669"/>
    <property type="project" value="UniProtKB-SubCell"/>
</dbReference>
<keyword evidence="3 6" id="KW-1133">Transmembrane helix</keyword>
<feature type="transmembrane region" description="Helical" evidence="6">
    <location>
        <begin position="226"/>
        <end position="247"/>
    </location>
</feature>
<dbReference type="Pfam" id="PF20684">
    <property type="entry name" value="Fung_rhodopsin"/>
    <property type="match status" value="1"/>
</dbReference>
<evidence type="ECO:0000256" key="4">
    <source>
        <dbReference type="ARBA" id="ARBA00023136"/>
    </source>
</evidence>
<feature type="transmembrane region" description="Helical" evidence="6">
    <location>
        <begin position="195"/>
        <end position="214"/>
    </location>
</feature>
<evidence type="ECO:0000256" key="2">
    <source>
        <dbReference type="ARBA" id="ARBA00022692"/>
    </source>
</evidence>
<dbReference type="EMBL" id="WIGN01000406">
    <property type="protein sequence ID" value="KAF6794628.1"/>
    <property type="molecule type" value="Genomic_DNA"/>
</dbReference>
<evidence type="ECO:0000256" key="3">
    <source>
        <dbReference type="ARBA" id="ARBA00022989"/>
    </source>
</evidence>
<keyword evidence="4 6" id="KW-0472">Membrane</keyword>
<feature type="transmembrane region" description="Helical" evidence="6">
    <location>
        <begin position="267"/>
        <end position="289"/>
    </location>
</feature>
<dbReference type="InterPro" id="IPR052337">
    <property type="entry name" value="SAT4-like"/>
</dbReference>
<feature type="transmembrane region" description="Helical" evidence="6">
    <location>
        <begin position="62"/>
        <end position="91"/>
    </location>
</feature>
<evidence type="ECO:0000256" key="6">
    <source>
        <dbReference type="SAM" id="Phobius"/>
    </source>
</evidence>
<feature type="transmembrane region" description="Helical" evidence="6">
    <location>
        <begin position="141"/>
        <end position="161"/>
    </location>
</feature>
<dbReference type="Proteomes" id="UP000652219">
    <property type="component" value="Unassembled WGS sequence"/>
</dbReference>
<evidence type="ECO:0000313" key="8">
    <source>
        <dbReference type="EMBL" id="KAF6794628.1"/>
    </source>
</evidence>
<organism evidence="8 9">
    <name type="scientific">Colletotrichum sojae</name>
    <dbReference type="NCBI Taxonomy" id="2175907"/>
    <lineage>
        <taxon>Eukaryota</taxon>
        <taxon>Fungi</taxon>
        <taxon>Dikarya</taxon>
        <taxon>Ascomycota</taxon>
        <taxon>Pezizomycotina</taxon>
        <taxon>Sordariomycetes</taxon>
        <taxon>Hypocreomycetidae</taxon>
        <taxon>Glomerellales</taxon>
        <taxon>Glomerellaceae</taxon>
        <taxon>Colletotrichum</taxon>
        <taxon>Colletotrichum orchidearum species complex</taxon>
    </lineage>
</organism>
<keyword evidence="9" id="KW-1185">Reference proteome</keyword>
<protein>
    <submittedName>
        <fullName evidence="8">Integral membrane protein</fullName>
    </submittedName>
</protein>
<feature type="transmembrane region" description="Helical" evidence="6">
    <location>
        <begin position="111"/>
        <end position="129"/>
    </location>
</feature>
<feature type="transmembrane region" description="Helical" evidence="6">
    <location>
        <begin position="30"/>
        <end position="50"/>
    </location>
</feature>
<reference evidence="8 9" key="1">
    <citation type="journal article" date="2020" name="Phytopathology">
        <title>Genome Sequence Resources of Colletotrichum truncatum, C. plurivorum, C. musicola, and C. sojae: Four Species Pathogenic to Soybean (Glycine max).</title>
        <authorList>
            <person name="Rogerio F."/>
            <person name="Boufleur T.R."/>
            <person name="Ciampi-Guillardi M."/>
            <person name="Sukno S.A."/>
            <person name="Thon M.R."/>
            <person name="Massola Junior N.S."/>
            <person name="Baroncelli R."/>
        </authorList>
    </citation>
    <scope>NUCLEOTIDE SEQUENCE [LARGE SCALE GENOMIC DNA]</scope>
    <source>
        <strain evidence="8 9">LFN0009</strain>
    </source>
</reference>
<keyword evidence="2 6" id="KW-0812">Transmembrane</keyword>
<gene>
    <name evidence="8" type="ORF">CSOJ01_13645</name>
</gene>
<comment type="subcellular location">
    <subcellularLocation>
        <location evidence="1">Membrane</location>
        <topology evidence="1">Multi-pass membrane protein</topology>
    </subcellularLocation>
</comment>
<proteinExistence type="inferred from homology"/>